<sequence>MSGFSNIEPDPSMIGRLRPAPFALIPDPPVLFRRRAERLAGLAPGHDLALYLRFLERVCATQAELAATLPPPAPIPPEQVERARAGTMPPLDRDALAAAPELRDTVARFLAALSPEGMPAPAAAALAMLREAPEAVLTEMLGNVLADAIPFDALPPHLFLSAAVQLHAARLAAPLDPERLVPVGTGLCPVCGGPPVASVVVGFQGAEGARYAACACCGTQWNVVRITCLACGSTKGIGYKAPEADGTAPNTLDADATVKAETCDTCRSWVKILYQNRNAALEPVADDVASLGLDLLMQGTEYRRAGFDPFLIGY</sequence>
<dbReference type="EMBL" id="JALPRX010000105">
    <property type="protein sequence ID" value="MCK8787114.1"/>
    <property type="molecule type" value="Genomic_DNA"/>
</dbReference>
<accession>A0A9X1YAE9</accession>
<dbReference type="Pfam" id="PF04216">
    <property type="entry name" value="FdhE_N"/>
    <property type="match status" value="1"/>
</dbReference>
<dbReference type="PIRSF" id="PIRSF018296">
    <property type="entry name" value="Format_dh_formtn"/>
    <property type="match status" value="1"/>
</dbReference>
<dbReference type="GO" id="GO:0008199">
    <property type="term" value="F:ferric iron binding"/>
    <property type="evidence" value="ECO:0007669"/>
    <property type="project" value="TreeGrafter"/>
</dbReference>
<evidence type="ECO:0000259" key="4">
    <source>
        <dbReference type="Pfam" id="PF24859"/>
    </source>
</evidence>
<comment type="function">
    <text evidence="2">Necessary for formate dehydrogenase activity.</text>
</comment>
<gene>
    <name evidence="2 6" type="primary">fdhE</name>
    <name evidence="6" type="ORF">M0638_22320</name>
</gene>
<dbReference type="PANTHER" id="PTHR37689">
    <property type="entry name" value="PROTEIN FDHE"/>
    <property type="match status" value="1"/>
</dbReference>
<proteinExistence type="inferred from homology"/>
<name>A0A9X1YAE9_9PROT</name>
<dbReference type="Pfam" id="PF24860">
    <property type="entry name" value="FdhE_C"/>
    <property type="match status" value="1"/>
</dbReference>
<dbReference type="HAMAP" id="MF_00611">
    <property type="entry name" value="FdeH"/>
    <property type="match status" value="1"/>
</dbReference>
<evidence type="ECO:0000256" key="1">
    <source>
        <dbReference type="ARBA" id="ARBA00022490"/>
    </source>
</evidence>
<dbReference type="RefSeq" id="WP_248669168.1">
    <property type="nucleotide sequence ID" value="NZ_JALPRX010000105.1"/>
</dbReference>
<protein>
    <recommendedName>
        <fullName evidence="2">Protein FdhE homolog</fullName>
    </recommendedName>
</protein>
<dbReference type="NCBIfam" id="TIGR01562">
    <property type="entry name" value="FdhE"/>
    <property type="match status" value="1"/>
</dbReference>
<feature type="domain" description="FdhE N-terminal" evidence="3">
    <location>
        <begin position="21"/>
        <end position="184"/>
    </location>
</feature>
<comment type="subcellular location">
    <subcellularLocation>
        <location evidence="2">Cytoplasm</location>
    </subcellularLocation>
</comment>
<dbReference type="InterPro" id="IPR056797">
    <property type="entry name" value="FdhE_central"/>
</dbReference>
<evidence type="ECO:0000313" key="7">
    <source>
        <dbReference type="Proteomes" id="UP001139516"/>
    </source>
</evidence>
<evidence type="ECO:0000259" key="5">
    <source>
        <dbReference type="Pfam" id="PF24860"/>
    </source>
</evidence>
<keyword evidence="7" id="KW-1185">Reference proteome</keyword>
<dbReference type="GO" id="GO:0051604">
    <property type="term" value="P:protein maturation"/>
    <property type="evidence" value="ECO:0007669"/>
    <property type="project" value="TreeGrafter"/>
</dbReference>
<keyword evidence="1 2" id="KW-0963">Cytoplasm</keyword>
<dbReference type="InterPro" id="IPR024064">
    <property type="entry name" value="FdhE-like_sf"/>
</dbReference>
<dbReference type="InterPro" id="IPR006452">
    <property type="entry name" value="Formate_DH_accessory"/>
</dbReference>
<evidence type="ECO:0000259" key="3">
    <source>
        <dbReference type="Pfam" id="PF04216"/>
    </source>
</evidence>
<evidence type="ECO:0000313" key="6">
    <source>
        <dbReference type="EMBL" id="MCK8787114.1"/>
    </source>
</evidence>
<feature type="domain" description="FdhE central" evidence="4">
    <location>
        <begin position="187"/>
        <end position="225"/>
    </location>
</feature>
<comment type="caution">
    <text evidence="6">The sequence shown here is derived from an EMBL/GenBank/DDBJ whole genome shotgun (WGS) entry which is preliminary data.</text>
</comment>
<dbReference type="SUPFAM" id="SSF144020">
    <property type="entry name" value="FdhE-like"/>
    <property type="match status" value="1"/>
</dbReference>
<organism evidence="6 7">
    <name type="scientific">Roseomonas acroporae</name>
    <dbReference type="NCBI Taxonomy" id="2937791"/>
    <lineage>
        <taxon>Bacteria</taxon>
        <taxon>Pseudomonadati</taxon>
        <taxon>Pseudomonadota</taxon>
        <taxon>Alphaproteobacteria</taxon>
        <taxon>Acetobacterales</taxon>
        <taxon>Roseomonadaceae</taxon>
        <taxon>Roseomonas</taxon>
    </lineage>
</organism>
<comment type="similarity">
    <text evidence="2">Belongs to the FdhE family.</text>
</comment>
<dbReference type="InterPro" id="IPR056774">
    <property type="entry name" value="FdhE_N"/>
</dbReference>
<dbReference type="PANTHER" id="PTHR37689:SF1">
    <property type="entry name" value="PROTEIN FDHE"/>
    <property type="match status" value="1"/>
</dbReference>
<feature type="domain" description="FdhE C-terminal" evidence="5">
    <location>
        <begin position="226"/>
        <end position="311"/>
    </location>
</feature>
<evidence type="ECO:0000256" key="2">
    <source>
        <dbReference type="HAMAP-Rule" id="MF_00611"/>
    </source>
</evidence>
<dbReference type="Gene3D" id="3.90.1670.10">
    <property type="entry name" value="FdhE-like domain"/>
    <property type="match status" value="1"/>
</dbReference>
<dbReference type="Pfam" id="PF24859">
    <property type="entry name" value="FdhE_central"/>
    <property type="match status" value="1"/>
</dbReference>
<reference evidence="6" key="1">
    <citation type="submission" date="2022-04" db="EMBL/GenBank/DDBJ databases">
        <title>Roseomonas acroporae sp. nov., isolated from coral Acropora digitifera.</title>
        <authorList>
            <person name="Sun H."/>
        </authorList>
    </citation>
    <scope>NUCLEOTIDE SEQUENCE</scope>
    <source>
        <strain evidence="6">NAR14</strain>
    </source>
</reference>
<dbReference type="AlphaFoldDB" id="A0A9X1YAE9"/>
<dbReference type="CDD" id="cd16341">
    <property type="entry name" value="FdhE"/>
    <property type="match status" value="1"/>
</dbReference>
<dbReference type="GO" id="GO:0005829">
    <property type="term" value="C:cytosol"/>
    <property type="evidence" value="ECO:0007669"/>
    <property type="project" value="TreeGrafter"/>
</dbReference>
<dbReference type="Proteomes" id="UP001139516">
    <property type="component" value="Unassembled WGS sequence"/>
</dbReference>
<dbReference type="InterPro" id="IPR056796">
    <property type="entry name" value="FdhE_C"/>
</dbReference>